<accession>A0ABQ2B1R2</accession>
<protein>
    <submittedName>
        <fullName evidence="1">Uncharacterized protein</fullName>
    </submittedName>
</protein>
<name>A0ABQ2B1R2_9MICC</name>
<dbReference type="EMBL" id="BMFW01000065">
    <property type="protein sequence ID" value="GGI03210.1"/>
    <property type="molecule type" value="Genomic_DNA"/>
</dbReference>
<organism evidence="1 2">
    <name type="scientific">Arthrobacter liuii</name>
    <dbReference type="NCBI Taxonomy" id="1476996"/>
    <lineage>
        <taxon>Bacteria</taxon>
        <taxon>Bacillati</taxon>
        <taxon>Actinomycetota</taxon>
        <taxon>Actinomycetes</taxon>
        <taxon>Micrococcales</taxon>
        <taxon>Micrococcaceae</taxon>
        <taxon>Arthrobacter</taxon>
    </lineage>
</organism>
<keyword evidence="2" id="KW-1185">Reference proteome</keyword>
<gene>
    <name evidence="1" type="ORF">GCM10007170_46660</name>
</gene>
<dbReference type="Proteomes" id="UP000643279">
    <property type="component" value="Unassembled WGS sequence"/>
</dbReference>
<evidence type="ECO:0000313" key="2">
    <source>
        <dbReference type="Proteomes" id="UP000643279"/>
    </source>
</evidence>
<proteinExistence type="predicted"/>
<reference evidence="2" key="1">
    <citation type="journal article" date="2019" name="Int. J. Syst. Evol. Microbiol.">
        <title>The Global Catalogue of Microorganisms (GCM) 10K type strain sequencing project: providing services to taxonomists for standard genome sequencing and annotation.</title>
        <authorList>
            <consortium name="The Broad Institute Genomics Platform"/>
            <consortium name="The Broad Institute Genome Sequencing Center for Infectious Disease"/>
            <person name="Wu L."/>
            <person name="Ma J."/>
        </authorList>
    </citation>
    <scope>NUCLEOTIDE SEQUENCE [LARGE SCALE GENOMIC DNA]</scope>
    <source>
        <strain evidence="2">CGMCC 1.12778</strain>
    </source>
</reference>
<comment type="caution">
    <text evidence="1">The sequence shown here is derived from an EMBL/GenBank/DDBJ whole genome shotgun (WGS) entry which is preliminary data.</text>
</comment>
<sequence>MVCSKEIQEKIVQILALASAPGNGATWADKLFTCTYALPAGSLGLSVKEAADPDAAHAYLQELQRSTAGAAPIEGLANLGFPAFQTPASAVFVKDNFVLTVDAAALPEPLGPHQVTRAAFAYQVATTVLACWSE</sequence>
<evidence type="ECO:0000313" key="1">
    <source>
        <dbReference type="EMBL" id="GGI03210.1"/>
    </source>
</evidence>